<name>A0A072P223_9EURO</name>
<dbReference type="EMBL" id="AMGV01000012">
    <property type="protein sequence ID" value="KEF53886.1"/>
    <property type="molecule type" value="Genomic_DNA"/>
</dbReference>
<dbReference type="PANTHER" id="PTHR36166">
    <property type="entry name" value="CHROMOSOME 9, WHOLE GENOME SHOTGUN SEQUENCE"/>
    <property type="match status" value="1"/>
</dbReference>
<comment type="caution">
    <text evidence="1">The sequence shown here is derived from an EMBL/GenBank/DDBJ whole genome shotgun (WGS) entry which is preliminary data.</text>
</comment>
<proteinExistence type="predicted"/>
<dbReference type="VEuPathDB" id="FungiDB:A1O9_10288"/>
<reference evidence="1 2" key="1">
    <citation type="submission" date="2013-03" db="EMBL/GenBank/DDBJ databases">
        <title>The Genome Sequence of Exophiala aquamarina CBS 119918.</title>
        <authorList>
            <consortium name="The Broad Institute Genomics Platform"/>
            <person name="Cuomo C."/>
            <person name="de Hoog S."/>
            <person name="Gorbushina A."/>
            <person name="Walker B."/>
            <person name="Young S.K."/>
            <person name="Zeng Q."/>
            <person name="Gargeya S."/>
            <person name="Fitzgerald M."/>
            <person name="Haas B."/>
            <person name="Abouelleil A."/>
            <person name="Allen A.W."/>
            <person name="Alvarado L."/>
            <person name="Arachchi H.M."/>
            <person name="Berlin A.M."/>
            <person name="Chapman S.B."/>
            <person name="Gainer-Dewar J."/>
            <person name="Goldberg J."/>
            <person name="Griggs A."/>
            <person name="Gujja S."/>
            <person name="Hansen M."/>
            <person name="Howarth C."/>
            <person name="Imamovic A."/>
            <person name="Ireland A."/>
            <person name="Larimer J."/>
            <person name="McCowan C."/>
            <person name="Murphy C."/>
            <person name="Pearson M."/>
            <person name="Poon T.W."/>
            <person name="Priest M."/>
            <person name="Roberts A."/>
            <person name="Saif S."/>
            <person name="Shea T."/>
            <person name="Sisk P."/>
            <person name="Sykes S."/>
            <person name="Wortman J."/>
            <person name="Nusbaum C."/>
            <person name="Birren B."/>
        </authorList>
    </citation>
    <scope>NUCLEOTIDE SEQUENCE [LARGE SCALE GENOMIC DNA]</scope>
    <source>
        <strain evidence="1 2">CBS 119918</strain>
    </source>
</reference>
<protein>
    <recommendedName>
        <fullName evidence="3">Coenzyme Q-binding protein COQ10 START domain-containing protein</fullName>
    </recommendedName>
</protein>
<dbReference type="CDD" id="cd07822">
    <property type="entry name" value="SRPBCC_4"/>
    <property type="match status" value="1"/>
</dbReference>
<dbReference type="InterPro" id="IPR023393">
    <property type="entry name" value="START-like_dom_sf"/>
</dbReference>
<keyword evidence="2" id="KW-1185">Reference proteome</keyword>
<dbReference type="AlphaFoldDB" id="A0A072P223"/>
<evidence type="ECO:0000313" key="1">
    <source>
        <dbReference type="EMBL" id="KEF53886.1"/>
    </source>
</evidence>
<gene>
    <name evidence="1" type="ORF">A1O9_10288</name>
</gene>
<evidence type="ECO:0008006" key="3">
    <source>
        <dbReference type="Google" id="ProtNLM"/>
    </source>
</evidence>
<sequence>MPAVYTSLRLPSPPQVIWDILTDFEHYSDWNPVYQKISGDQCIRKWDPIIMKWSPICNMQWRARLFNLPGLFTGYHQFILQPSADGLSTDFEHYEILSGVLSYVLKYVKPSVYSDMEVAFDAMNDGLKRRAASFRE</sequence>
<dbReference type="HOGENOM" id="CLU_069867_4_0_1"/>
<dbReference type="SUPFAM" id="SSF55961">
    <property type="entry name" value="Bet v1-like"/>
    <property type="match status" value="1"/>
</dbReference>
<accession>A0A072P223</accession>
<organism evidence="1 2">
    <name type="scientific">Exophiala aquamarina CBS 119918</name>
    <dbReference type="NCBI Taxonomy" id="1182545"/>
    <lineage>
        <taxon>Eukaryota</taxon>
        <taxon>Fungi</taxon>
        <taxon>Dikarya</taxon>
        <taxon>Ascomycota</taxon>
        <taxon>Pezizomycotina</taxon>
        <taxon>Eurotiomycetes</taxon>
        <taxon>Chaetothyriomycetidae</taxon>
        <taxon>Chaetothyriales</taxon>
        <taxon>Herpotrichiellaceae</taxon>
        <taxon>Exophiala</taxon>
    </lineage>
</organism>
<dbReference type="Gene3D" id="3.30.530.20">
    <property type="match status" value="1"/>
</dbReference>
<dbReference type="RefSeq" id="XP_013256476.1">
    <property type="nucleotide sequence ID" value="XM_013401022.1"/>
</dbReference>
<evidence type="ECO:0000313" key="2">
    <source>
        <dbReference type="Proteomes" id="UP000027920"/>
    </source>
</evidence>
<dbReference type="STRING" id="1182545.A0A072P223"/>
<dbReference type="PANTHER" id="PTHR36166:SF1">
    <property type="entry name" value="SRPBCC DOMAIN-CONTAINING PROTEIN"/>
    <property type="match status" value="1"/>
</dbReference>
<dbReference type="OrthoDB" id="509124at2759"/>
<dbReference type="GeneID" id="25285192"/>
<dbReference type="Proteomes" id="UP000027920">
    <property type="component" value="Unassembled WGS sequence"/>
</dbReference>